<comment type="similarity">
    <text evidence="2">Belongs to the CDI family.</text>
</comment>
<dbReference type="PANTHER" id="PTHR10265:SF45">
    <property type="entry name" value="DACAPO"/>
    <property type="match status" value="1"/>
</dbReference>
<proteinExistence type="inferred from homology"/>
<evidence type="ECO:0000256" key="4">
    <source>
        <dbReference type="ARBA" id="ARBA00023242"/>
    </source>
</evidence>
<feature type="domain" description="Cyclin-dependent kinase inhibitor" evidence="7">
    <location>
        <begin position="58"/>
        <end position="110"/>
    </location>
</feature>
<accession>A0AAD8EKE3</accession>
<dbReference type="GO" id="GO:0005634">
    <property type="term" value="C:nucleus"/>
    <property type="evidence" value="ECO:0007669"/>
    <property type="project" value="UniProtKB-SubCell"/>
</dbReference>
<name>A0AAD8EKE3_DIPPU</name>
<keyword evidence="3" id="KW-0649">Protein kinase inhibitor</keyword>
<keyword evidence="5" id="KW-0131">Cell cycle</keyword>
<gene>
    <name evidence="8" type="ORF">L9F63_027629</name>
</gene>
<dbReference type="PANTHER" id="PTHR10265">
    <property type="entry name" value="CYCLIN-DEPENDENT KINASE INHIBITOR 1"/>
    <property type="match status" value="1"/>
</dbReference>
<protein>
    <recommendedName>
        <fullName evidence="7">Cyclin-dependent kinase inhibitor domain-containing protein</fullName>
    </recommendedName>
</protein>
<sequence>MSARVFNPVIMSEMRRMLRGTSGSGVMTCPENGTQSSIPFTTIDRPFNQDPARVRRDLFGPVNHDEARRLVDTELAEQQARDSDRWGFDFARGLPRKSGPGTARYIWEKVTPKEKIPEPYALRRMEYLSRCTADDAPTPATTATEVEEASSAVQQTSATANNQQFRITDFMRKRKRTIPPVKPIPTTASEPKKARMTT</sequence>
<comment type="subcellular location">
    <subcellularLocation>
        <location evidence="1">Nucleus</location>
    </subcellularLocation>
</comment>
<keyword evidence="9" id="KW-1185">Reference proteome</keyword>
<evidence type="ECO:0000313" key="9">
    <source>
        <dbReference type="Proteomes" id="UP001233999"/>
    </source>
</evidence>
<reference evidence="8" key="1">
    <citation type="journal article" date="2023" name="IScience">
        <title>Live-bearing cockroach genome reveals convergent evolutionary mechanisms linked to viviparity in insects and beyond.</title>
        <authorList>
            <person name="Fouks B."/>
            <person name="Harrison M.C."/>
            <person name="Mikhailova A.A."/>
            <person name="Marchal E."/>
            <person name="English S."/>
            <person name="Carruthers M."/>
            <person name="Jennings E.C."/>
            <person name="Chiamaka E.L."/>
            <person name="Frigard R.A."/>
            <person name="Pippel M."/>
            <person name="Attardo G.M."/>
            <person name="Benoit J.B."/>
            <person name="Bornberg-Bauer E."/>
            <person name="Tobe S.S."/>
        </authorList>
    </citation>
    <scope>NUCLEOTIDE SEQUENCE</scope>
    <source>
        <strain evidence="8">Stay&amp;Tobe</strain>
    </source>
</reference>
<evidence type="ECO:0000256" key="6">
    <source>
        <dbReference type="SAM" id="MobiDB-lite"/>
    </source>
</evidence>
<evidence type="ECO:0000256" key="1">
    <source>
        <dbReference type="ARBA" id="ARBA00004123"/>
    </source>
</evidence>
<evidence type="ECO:0000313" key="8">
    <source>
        <dbReference type="EMBL" id="KAJ9593129.1"/>
    </source>
</evidence>
<dbReference type="Gene3D" id="4.10.365.10">
    <property type="entry name" value="p27"/>
    <property type="match status" value="1"/>
</dbReference>
<evidence type="ECO:0000256" key="2">
    <source>
        <dbReference type="ARBA" id="ARBA00006726"/>
    </source>
</evidence>
<feature type="region of interest" description="Disordered" evidence="6">
    <location>
        <begin position="23"/>
        <end position="47"/>
    </location>
</feature>
<dbReference type="AlphaFoldDB" id="A0AAD8EKE3"/>
<organism evidence="8 9">
    <name type="scientific">Diploptera punctata</name>
    <name type="common">Pacific beetle cockroach</name>
    <dbReference type="NCBI Taxonomy" id="6984"/>
    <lineage>
        <taxon>Eukaryota</taxon>
        <taxon>Metazoa</taxon>
        <taxon>Ecdysozoa</taxon>
        <taxon>Arthropoda</taxon>
        <taxon>Hexapoda</taxon>
        <taxon>Insecta</taxon>
        <taxon>Pterygota</taxon>
        <taxon>Neoptera</taxon>
        <taxon>Polyneoptera</taxon>
        <taxon>Dictyoptera</taxon>
        <taxon>Blattodea</taxon>
        <taxon>Blaberoidea</taxon>
        <taxon>Blaberidae</taxon>
        <taxon>Diplopterinae</taxon>
        <taxon>Diploptera</taxon>
    </lineage>
</organism>
<dbReference type="EMBL" id="JASPKZ010003508">
    <property type="protein sequence ID" value="KAJ9593129.1"/>
    <property type="molecule type" value="Genomic_DNA"/>
</dbReference>
<evidence type="ECO:0000256" key="5">
    <source>
        <dbReference type="ARBA" id="ARBA00023306"/>
    </source>
</evidence>
<dbReference type="Pfam" id="PF02234">
    <property type="entry name" value="CDI"/>
    <property type="match status" value="1"/>
</dbReference>
<dbReference type="InterPro" id="IPR044898">
    <property type="entry name" value="CDI_dom_sf"/>
</dbReference>
<dbReference type="GO" id="GO:0004861">
    <property type="term" value="F:cyclin-dependent protein serine/threonine kinase inhibitor activity"/>
    <property type="evidence" value="ECO:0007669"/>
    <property type="project" value="InterPro"/>
</dbReference>
<comment type="caution">
    <text evidence="8">The sequence shown here is derived from an EMBL/GenBank/DDBJ whole genome shotgun (WGS) entry which is preliminary data.</text>
</comment>
<evidence type="ECO:0000256" key="3">
    <source>
        <dbReference type="ARBA" id="ARBA00023013"/>
    </source>
</evidence>
<reference evidence="8" key="2">
    <citation type="submission" date="2023-05" db="EMBL/GenBank/DDBJ databases">
        <authorList>
            <person name="Fouks B."/>
        </authorList>
    </citation>
    <scope>NUCLEOTIDE SEQUENCE</scope>
    <source>
        <strain evidence="8">Stay&amp;Tobe</strain>
        <tissue evidence="8">Testes</tissue>
    </source>
</reference>
<evidence type="ECO:0000259" key="7">
    <source>
        <dbReference type="Pfam" id="PF02234"/>
    </source>
</evidence>
<dbReference type="GO" id="GO:0051726">
    <property type="term" value="P:regulation of cell cycle"/>
    <property type="evidence" value="ECO:0007669"/>
    <property type="project" value="InterPro"/>
</dbReference>
<feature type="non-terminal residue" evidence="8">
    <location>
        <position position="1"/>
    </location>
</feature>
<dbReference type="InterPro" id="IPR003175">
    <property type="entry name" value="CDI_dom"/>
</dbReference>
<keyword evidence="4" id="KW-0539">Nucleus</keyword>
<feature type="region of interest" description="Disordered" evidence="6">
    <location>
        <begin position="172"/>
        <end position="198"/>
    </location>
</feature>
<dbReference type="Proteomes" id="UP001233999">
    <property type="component" value="Unassembled WGS sequence"/>
</dbReference>
<feature type="compositionally biased region" description="Polar residues" evidence="6">
    <location>
        <begin position="31"/>
        <end position="40"/>
    </location>
</feature>